<name>A0A397U2Q0_9GLOM</name>
<protein>
    <submittedName>
        <fullName evidence="1">Uncharacterized protein</fullName>
    </submittedName>
</protein>
<reference evidence="1 2" key="1">
    <citation type="submission" date="2018-06" db="EMBL/GenBank/DDBJ databases">
        <title>Comparative genomics reveals the genomic features of Rhizophagus irregularis, R. cerebriforme, R. diaphanum and Gigaspora rosea, and their symbiotic lifestyle signature.</title>
        <authorList>
            <person name="Morin E."/>
            <person name="San Clemente H."/>
            <person name="Chen E.C.H."/>
            <person name="De La Providencia I."/>
            <person name="Hainaut M."/>
            <person name="Kuo A."/>
            <person name="Kohler A."/>
            <person name="Murat C."/>
            <person name="Tang N."/>
            <person name="Roy S."/>
            <person name="Loubradou J."/>
            <person name="Henrissat B."/>
            <person name="Grigoriev I.V."/>
            <person name="Corradi N."/>
            <person name="Roux C."/>
            <person name="Martin F.M."/>
        </authorList>
    </citation>
    <scope>NUCLEOTIDE SEQUENCE [LARGE SCALE GENOMIC DNA]</scope>
    <source>
        <strain evidence="1 2">DAOM 194757</strain>
    </source>
</reference>
<evidence type="ECO:0000313" key="1">
    <source>
        <dbReference type="EMBL" id="RIB03307.1"/>
    </source>
</evidence>
<feature type="non-terminal residue" evidence="1">
    <location>
        <position position="1"/>
    </location>
</feature>
<comment type="caution">
    <text evidence="1">The sequence shown here is derived from an EMBL/GenBank/DDBJ whole genome shotgun (WGS) entry which is preliminary data.</text>
</comment>
<dbReference type="AlphaFoldDB" id="A0A397U2Q0"/>
<dbReference type="EMBL" id="QKWP01002450">
    <property type="protein sequence ID" value="RIB03307.1"/>
    <property type="molecule type" value="Genomic_DNA"/>
</dbReference>
<organism evidence="1 2">
    <name type="scientific">Gigaspora rosea</name>
    <dbReference type="NCBI Taxonomy" id="44941"/>
    <lineage>
        <taxon>Eukaryota</taxon>
        <taxon>Fungi</taxon>
        <taxon>Fungi incertae sedis</taxon>
        <taxon>Mucoromycota</taxon>
        <taxon>Glomeromycotina</taxon>
        <taxon>Glomeromycetes</taxon>
        <taxon>Diversisporales</taxon>
        <taxon>Gigasporaceae</taxon>
        <taxon>Gigaspora</taxon>
    </lineage>
</organism>
<proteinExistence type="predicted"/>
<evidence type="ECO:0000313" key="2">
    <source>
        <dbReference type="Proteomes" id="UP000266673"/>
    </source>
</evidence>
<dbReference type="Proteomes" id="UP000266673">
    <property type="component" value="Unassembled WGS sequence"/>
</dbReference>
<sequence>FITQLENYYKTPNSYLRDWQLFKSWITNPKLNIQIKCMVNFAEHFYEPLIQFMVGQEPISHIIQNDKLIKLSPGRRAYEMTEKVYEWKKFLENLKDNFELFFSDELLEAIDLLPKRGVNKAYEYFERWMNSWLHLPLTICQLDGNHTQSFANSYRFVILKKPWIQLPMELELKYANNLEVDISNGNMNDFGLHKSLLHDTEFYQEFENFCTTKDSKIHEFSKLYSFVKHIFILLLSTSSKSREFLIC</sequence>
<keyword evidence="2" id="KW-1185">Reference proteome</keyword>
<gene>
    <name evidence="1" type="ORF">C2G38_2123347</name>
</gene>
<dbReference type="OrthoDB" id="2419893at2759"/>
<accession>A0A397U2Q0</accession>